<dbReference type="OrthoDB" id="152799at2"/>
<gene>
    <name evidence="1" type="ORF">EOD41_05385</name>
</gene>
<reference evidence="1 2" key="1">
    <citation type="submission" date="2019-01" db="EMBL/GenBank/DDBJ databases">
        <authorList>
            <person name="Chen W.-M."/>
        </authorList>
    </citation>
    <scope>NUCLEOTIDE SEQUENCE [LARGE SCALE GENOMIC DNA]</scope>
    <source>
        <strain evidence="1 2">YBJ-36</strain>
    </source>
</reference>
<comment type="caution">
    <text evidence="1">The sequence shown here is derived from an EMBL/GenBank/DDBJ whole genome shotgun (WGS) entry which is preliminary data.</text>
</comment>
<name>A0A437MUT3_9SPHI</name>
<evidence type="ECO:0000313" key="2">
    <source>
        <dbReference type="Proteomes" id="UP000282759"/>
    </source>
</evidence>
<dbReference type="AlphaFoldDB" id="A0A437MUT3"/>
<keyword evidence="1" id="KW-0012">Acyltransferase</keyword>
<dbReference type="GO" id="GO:0016746">
    <property type="term" value="F:acyltransferase activity"/>
    <property type="evidence" value="ECO:0007669"/>
    <property type="project" value="UniProtKB-KW"/>
</dbReference>
<organism evidence="1 2">
    <name type="scientific">Mucilaginibacter limnophilus</name>
    <dbReference type="NCBI Taxonomy" id="1932778"/>
    <lineage>
        <taxon>Bacteria</taxon>
        <taxon>Pseudomonadati</taxon>
        <taxon>Bacteroidota</taxon>
        <taxon>Sphingobacteriia</taxon>
        <taxon>Sphingobacteriales</taxon>
        <taxon>Sphingobacteriaceae</taxon>
        <taxon>Mucilaginibacter</taxon>
    </lineage>
</organism>
<proteinExistence type="predicted"/>
<sequence>MIIKSKPLHPFFFKCGALIIKQLLKRRFKKLAINPVDIKPGHSYLLMCNHFSFLDGFLAYHLANEVLWKKNGMRKLYIMSLKEQMRKNPWLRYVGSFSVDPRKLSILESFEYAAEVLSKPGNVLLFYPQAWLESCHIRHIHFEEGLYEIVTRIKGNCQLLWSSNIIEFFESASPTMYFNMLDCGTNNDFDFDKVKKQVNQHHRKSLEQNIRFTNEQLSYND</sequence>
<dbReference type="EMBL" id="SACK01000002">
    <property type="protein sequence ID" value="RVU01397.1"/>
    <property type="molecule type" value="Genomic_DNA"/>
</dbReference>
<keyword evidence="1" id="KW-0808">Transferase</keyword>
<dbReference type="SUPFAM" id="SSF69593">
    <property type="entry name" value="Glycerol-3-phosphate (1)-acyltransferase"/>
    <property type="match status" value="1"/>
</dbReference>
<dbReference type="Proteomes" id="UP000282759">
    <property type="component" value="Unassembled WGS sequence"/>
</dbReference>
<dbReference type="RefSeq" id="WP_127703772.1">
    <property type="nucleotide sequence ID" value="NZ_SACK01000002.1"/>
</dbReference>
<evidence type="ECO:0000313" key="1">
    <source>
        <dbReference type="EMBL" id="RVU01397.1"/>
    </source>
</evidence>
<accession>A0A437MUT3</accession>
<keyword evidence="2" id="KW-1185">Reference proteome</keyword>
<protein>
    <submittedName>
        <fullName evidence="1">Glycerol acyltransferase</fullName>
    </submittedName>
</protein>